<dbReference type="RefSeq" id="WP_271169644.1">
    <property type="nucleotide sequence ID" value="NZ_BSFI01000021.1"/>
</dbReference>
<proteinExistence type="predicted"/>
<name>A0A9W6J3Y3_9HYPH</name>
<reference evidence="1" key="1">
    <citation type="journal article" date="2014" name="Int. J. Syst. Evol. Microbiol.">
        <title>Complete genome sequence of Corynebacterium casei LMG S-19264T (=DSM 44701T), isolated from a smear-ripened cheese.</title>
        <authorList>
            <consortium name="US DOE Joint Genome Institute (JGI-PGF)"/>
            <person name="Walter F."/>
            <person name="Albersmeier A."/>
            <person name="Kalinowski J."/>
            <person name="Ruckert C."/>
        </authorList>
    </citation>
    <scope>NUCLEOTIDE SEQUENCE</scope>
    <source>
        <strain evidence="1">VKM B-2347</strain>
    </source>
</reference>
<dbReference type="EMBL" id="BSFI01000021">
    <property type="protein sequence ID" value="GLK69336.1"/>
    <property type="molecule type" value="Genomic_DNA"/>
</dbReference>
<keyword evidence="2" id="KW-1185">Reference proteome</keyword>
<dbReference type="Proteomes" id="UP001143372">
    <property type="component" value="Unassembled WGS sequence"/>
</dbReference>
<comment type="caution">
    <text evidence="1">The sequence shown here is derived from an EMBL/GenBank/DDBJ whole genome shotgun (WGS) entry which is preliminary data.</text>
</comment>
<evidence type="ECO:0008006" key="3">
    <source>
        <dbReference type="Google" id="ProtNLM"/>
    </source>
</evidence>
<sequence length="130" mass="13144">MARKHRRVYDGSMILRLRHRRAFSLLAGYLFAVWAVLGASAMGAHAARLATGDTAAVLCLNAGGGDAPSGHDGVCADLCRMAGASALAASPPPDALPLLTRGCAAEPAPGGEAYAGVHVPHAARGPPQPV</sequence>
<evidence type="ECO:0000313" key="2">
    <source>
        <dbReference type="Proteomes" id="UP001143372"/>
    </source>
</evidence>
<reference evidence="1" key="2">
    <citation type="submission" date="2023-01" db="EMBL/GenBank/DDBJ databases">
        <authorList>
            <person name="Sun Q."/>
            <person name="Evtushenko L."/>
        </authorList>
    </citation>
    <scope>NUCLEOTIDE SEQUENCE</scope>
    <source>
        <strain evidence="1">VKM B-2347</strain>
    </source>
</reference>
<evidence type="ECO:0000313" key="1">
    <source>
        <dbReference type="EMBL" id="GLK69336.1"/>
    </source>
</evidence>
<organism evidence="1 2">
    <name type="scientific">Hansschlegelia plantiphila</name>
    <dbReference type="NCBI Taxonomy" id="374655"/>
    <lineage>
        <taxon>Bacteria</taxon>
        <taxon>Pseudomonadati</taxon>
        <taxon>Pseudomonadota</taxon>
        <taxon>Alphaproteobacteria</taxon>
        <taxon>Hyphomicrobiales</taxon>
        <taxon>Methylopilaceae</taxon>
        <taxon>Hansschlegelia</taxon>
    </lineage>
</organism>
<accession>A0A9W6J3Y3</accession>
<dbReference type="AlphaFoldDB" id="A0A9W6J3Y3"/>
<gene>
    <name evidence="1" type="ORF">GCM10008179_29740</name>
</gene>
<protein>
    <recommendedName>
        <fullName evidence="3">DUF2946 domain-containing protein</fullName>
    </recommendedName>
</protein>